<reference evidence="1" key="1">
    <citation type="submission" date="2018-05" db="EMBL/GenBank/DDBJ databases">
        <authorList>
            <person name="Lanie J.A."/>
            <person name="Ng W.-L."/>
            <person name="Kazmierczak K.M."/>
            <person name="Andrzejewski T.M."/>
            <person name="Davidsen T.M."/>
            <person name="Wayne K.J."/>
            <person name="Tettelin H."/>
            <person name="Glass J.I."/>
            <person name="Rusch D."/>
            <person name="Podicherti R."/>
            <person name="Tsui H.-C.T."/>
            <person name="Winkler M.E."/>
        </authorList>
    </citation>
    <scope>NUCLEOTIDE SEQUENCE</scope>
</reference>
<organism evidence="1">
    <name type="scientific">marine metagenome</name>
    <dbReference type="NCBI Taxonomy" id="408172"/>
    <lineage>
        <taxon>unclassified sequences</taxon>
        <taxon>metagenomes</taxon>
        <taxon>ecological metagenomes</taxon>
    </lineage>
</organism>
<dbReference type="EMBL" id="UINC01067305">
    <property type="protein sequence ID" value="SVB98843.1"/>
    <property type="molecule type" value="Genomic_DNA"/>
</dbReference>
<proteinExistence type="predicted"/>
<sequence length="124" mass="14334">VNNILDNNVVLNKDIHEYKLLTQPDMVFTSVTTYVEHFFEGFDSQKIATKLINNYPKYAGYTVESLIAEWDSAADYGTTVHDEIENWIKNGIEPVEQKAKNGKNWLENYQLKSNIDILSEIIVY</sequence>
<feature type="non-terminal residue" evidence="1">
    <location>
        <position position="124"/>
    </location>
</feature>
<name>A0A382IJ01_9ZZZZ</name>
<feature type="non-terminal residue" evidence="1">
    <location>
        <position position="1"/>
    </location>
</feature>
<gene>
    <name evidence="1" type="ORF">METZ01_LOCUS251697</name>
</gene>
<dbReference type="AlphaFoldDB" id="A0A382IJ01"/>
<evidence type="ECO:0000313" key="1">
    <source>
        <dbReference type="EMBL" id="SVB98843.1"/>
    </source>
</evidence>
<accession>A0A382IJ01</accession>
<protein>
    <submittedName>
        <fullName evidence="1">Uncharacterized protein</fullName>
    </submittedName>
</protein>